<evidence type="ECO:0000313" key="1">
    <source>
        <dbReference type="EMBL" id="KAH7915081.1"/>
    </source>
</evidence>
<gene>
    <name evidence="1" type="ORF">BJ138DRAFT_225683</name>
</gene>
<sequence>MARIPPIENFRSGSPPARPLAQIGTRSGSRTQHQTQTQTQSLNMGQAMAGSVVYERLNEFEDLDEEDQLDEGDSSSDDKHLPKEPLPTAPRNERLNELEDFDEEDQLDEGDHSSDDDYQPDEPLRTSPRKKRKLVSGSPQAIRPLPDNRILDRKHRAAARILHSKGWDAADLSDASPIKNVSPKTFSRVIANDYADKDNVDSDDEHNTYVQFYEANRNRLKPRLTKSTSPSKKRDRPQRCRLAVIAVSTYQPLTGFECRRDCGIEWSSAQQSPAPFCSNFPARAICSPPHRGNLTSVVSNLSARSFPTKPQRAQHGECAADSSSWRYNRRQEFPSIAEMV</sequence>
<name>A0ACB8ANG9_9AGAM</name>
<keyword evidence="2" id="KW-1185">Reference proteome</keyword>
<accession>A0ACB8ANG9</accession>
<dbReference type="EMBL" id="MU267605">
    <property type="protein sequence ID" value="KAH7915081.1"/>
    <property type="molecule type" value="Genomic_DNA"/>
</dbReference>
<organism evidence="1 2">
    <name type="scientific">Hygrophoropsis aurantiaca</name>
    <dbReference type="NCBI Taxonomy" id="72124"/>
    <lineage>
        <taxon>Eukaryota</taxon>
        <taxon>Fungi</taxon>
        <taxon>Dikarya</taxon>
        <taxon>Basidiomycota</taxon>
        <taxon>Agaricomycotina</taxon>
        <taxon>Agaricomycetes</taxon>
        <taxon>Agaricomycetidae</taxon>
        <taxon>Boletales</taxon>
        <taxon>Coniophorineae</taxon>
        <taxon>Hygrophoropsidaceae</taxon>
        <taxon>Hygrophoropsis</taxon>
    </lineage>
</organism>
<proteinExistence type="predicted"/>
<dbReference type="Proteomes" id="UP000790377">
    <property type="component" value="Unassembled WGS sequence"/>
</dbReference>
<protein>
    <submittedName>
        <fullName evidence="1">Uncharacterized protein</fullName>
    </submittedName>
</protein>
<evidence type="ECO:0000313" key="2">
    <source>
        <dbReference type="Proteomes" id="UP000790377"/>
    </source>
</evidence>
<reference evidence="1" key="1">
    <citation type="journal article" date="2021" name="New Phytol.">
        <title>Evolutionary innovations through gain and loss of genes in the ectomycorrhizal Boletales.</title>
        <authorList>
            <person name="Wu G."/>
            <person name="Miyauchi S."/>
            <person name="Morin E."/>
            <person name="Kuo A."/>
            <person name="Drula E."/>
            <person name="Varga T."/>
            <person name="Kohler A."/>
            <person name="Feng B."/>
            <person name="Cao Y."/>
            <person name="Lipzen A."/>
            <person name="Daum C."/>
            <person name="Hundley H."/>
            <person name="Pangilinan J."/>
            <person name="Johnson J."/>
            <person name="Barry K."/>
            <person name="LaButti K."/>
            <person name="Ng V."/>
            <person name="Ahrendt S."/>
            <person name="Min B."/>
            <person name="Choi I.G."/>
            <person name="Park H."/>
            <person name="Plett J.M."/>
            <person name="Magnuson J."/>
            <person name="Spatafora J.W."/>
            <person name="Nagy L.G."/>
            <person name="Henrissat B."/>
            <person name="Grigoriev I.V."/>
            <person name="Yang Z.L."/>
            <person name="Xu J."/>
            <person name="Martin F.M."/>
        </authorList>
    </citation>
    <scope>NUCLEOTIDE SEQUENCE</scope>
    <source>
        <strain evidence="1">ATCC 28755</strain>
    </source>
</reference>
<comment type="caution">
    <text evidence="1">The sequence shown here is derived from an EMBL/GenBank/DDBJ whole genome shotgun (WGS) entry which is preliminary data.</text>
</comment>